<gene>
    <name evidence="1" type="ORF">SINV_02127</name>
</gene>
<sequence>MAHRSNTELSQDILNNSAMIYLYKPDIFDGSVTLREYFTQFELIAQASNWEDSLKAVALASKFLGLAQGNGFAANSVPEAEARVRAENCHFYLILLERTLDNLWQKLRVEQKVVKWIVIADAEDARLHRPGFLSHSFLRETEGKCQGRSLTSLTKRWVHERKISSISKNSSNVVCIQGRVAWNFVSSNTQMSSKDNKKSGDVRRLCACRNNKFLKKGQCYTCFSAELEKLVKEKSI</sequence>
<protein>
    <submittedName>
        <fullName evidence="1">Uncharacterized protein</fullName>
    </submittedName>
</protein>
<feature type="non-terminal residue" evidence="1">
    <location>
        <position position="236"/>
    </location>
</feature>
<dbReference type="HOGENOM" id="CLU_1176726_0_0_1"/>
<name>E9I8L5_SOLIN</name>
<proteinExistence type="predicted"/>
<reference evidence="1" key="1">
    <citation type="journal article" date="2011" name="Proc. Natl. Acad. Sci. U.S.A.">
        <title>The genome of the fire ant Solenopsis invicta.</title>
        <authorList>
            <person name="Wurm Y."/>
            <person name="Wang J."/>
            <person name="Riba-Grognuz O."/>
            <person name="Corona M."/>
            <person name="Nygaard S."/>
            <person name="Hunt B.G."/>
            <person name="Ingram K.K."/>
            <person name="Falquet L."/>
            <person name="Nipitwattanaphon M."/>
            <person name="Gotzek D."/>
            <person name="Dijkstra M.B."/>
            <person name="Oettler J."/>
            <person name="Comtesse F."/>
            <person name="Shih C.J."/>
            <person name="Wu W.J."/>
            <person name="Yang C.C."/>
            <person name="Thomas J."/>
            <person name="Beaudoing E."/>
            <person name="Pradervand S."/>
            <person name="Flegel V."/>
            <person name="Cook E.D."/>
            <person name="Fabbretti R."/>
            <person name="Stockinger H."/>
            <person name="Long L."/>
            <person name="Farmerie W.G."/>
            <person name="Oakey J."/>
            <person name="Boomsma J.J."/>
            <person name="Pamilo P."/>
            <person name="Yi S.V."/>
            <person name="Heinze J."/>
            <person name="Goodisman M.A."/>
            <person name="Farinelli L."/>
            <person name="Harshman K."/>
            <person name="Hulo N."/>
            <person name="Cerutti L."/>
            <person name="Xenarios I."/>
            <person name="Shoemaker D."/>
            <person name="Keller L."/>
        </authorList>
    </citation>
    <scope>NUCLEOTIDE SEQUENCE [LARGE SCALE GENOMIC DNA]</scope>
</reference>
<dbReference type="AlphaFoldDB" id="E9I8L5"/>
<organism>
    <name type="scientific">Solenopsis invicta</name>
    <name type="common">Red imported fire ant</name>
    <name type="synonym">Solenopsis wagneri</name>
    <dbReference type="NCBI Taxonomy" id="13686"/>
    <lineage>
        <taxon>Eukaryota</taxon>
        <taxon>Metazoa</taxon>
        <taxon>Ecdysozoa</taxon>
        <taxon>Arthropoda</taxon>
        <taxon>Hexapoda</taxon>
        <taxon>Insecta</taxon>
        <taxon>Pterygota</taxon>
        <taxon>Neoptera</taxon>
        <taxon>Endopterygota</taxon>
        <taxon>Hymenoptera</taxon>
        <taxon>Apocrita</taxon>
        <taxon>Aculeata</taxon>
        <taxon>Formicoidea</taxon>
        <taxon>Formicidae</taxon>
        <taxon>Myrmicinae</taxon>
        <taxon>Solenopsis</taxon>
    </lineage>
</organism>
<accession>E9I8L5</accession>
<evidence type="ECO:0000313" key="1">
    <source>
        <dbReference type="EMBL" id="EFZ23086.1"/>
    </source>
</evidence>
<dbReference type="EMBL" id="GL761588">
    <property type="protein sequence ID" value="EFZ23086.1"/>
    <property type="molecule type" value="Genomic_DNA"/>
</dbReference>